<dbReference type="PANTHER" id="PTHR30160">
    <property type="entry name" value="TETRAACYLDISACCHARIDE 4'-KINASE-RELATED"/>
    <property type="match status" value="1"/>
</dbReference>
<dbReference type="GO" id="GO:0005829">
    <property type="term" value="C:cytosol"/>
    <property type="evidence" value="ECO:0007669"/>
    <property type="project" value="TreeGrafter"/>
</dbReference>
<keyword evidence="1" id="KW-0328">Glycosyltransferase</keyword>
<evidence type="ECO:0000256" key="1">
    <source>
        <dbReference type="ARBA" id="ARBA00022676"/>
    </source>
</evidence>
<dbReference type="Proteomes" id="UP000031586">
    <property type="component" value="Unassembled WGS sequence"/>
</dbReference>
<evidence type="ECO:0000313" key="3">
    <source>
        <dbReference type="EMBL" id="KIF51033.1"/>
    </source>
</evidence>
<dbReference type="EMBL" id="JPRD01000043">
    <property type="protein sequence ID" value="KIF51033.1"/>
    <property type="molecule type" value="Genomic_DNA"/>
</dbReference>
<dbReference type="InterPro" id="IPR051199">
    <property type="entry name" value="LPS_LOS_Heptosyltrfase"/>
</dbReference>
<evidence type="ECO:0000256" key="2">
    <source>
        <dbReference type="ARBA" id="ARBA00022679"/>
    </source>
</evidence>
<organism evidence="3 4">
    <name type="scientific">Vibrio owensii CAIM 1854 = LMG 25443</name>
    <dbReference type="NCBI Taxonomy" id="1229493"/>
    <lineage>
        <taxon>Bacteria</taxon>
        <taxon>Pseudomonadati</taxon>
        <taxon>Pseudomonadota</taxon>
        <taxon>Gammaproteobacteria</taxon>
        <taxon>Vibrionales</taxon>
        <taxon>Vibrionaceae</taxon>
        <taxon>Vibrio</taxon>
    </lineage>
</organism>
<dbReference type="InterPro" id="IPR002201">
    <property type="entry name" value="Glyco_trans_9"/>
</dbReference>
<dbReference type="PATRIC" id="fig|1229493.5.peg.3704"/>
<gene>
    <name evidence="3" type="ORF">H735_21530</name>
</gene>
<keyword evidence="2 3" id="KW-0808">Transferase</keyword>
<comment type="caution">
    <text evidence="3">The sequence shown here is derived from an EMBL/GenBank/DDBJ whole genome shotgun (WGS) entry which is preliminary data.</text>
</comment>
<dbReference type="Gene3D" id="3.40.50.2000">
    <property type="entry name" value="Glycogen Phosphorylase B"/>
    <property type="match status" value="2"/>
</dbReference>
<evidence type="ECO:0000313" key="4">
    <source>
        <dbReference type="Proteomes" id="UP000031586"/>
    </source>
</evidence>
<dbReference type="AlphaFoldDB" id="A0A0C1VMH9"/>
<dbReference type="Pfam" id="PF01075">
    <property type="entry name" value="Glyco_transf_9"/>
    <property type="match status" value="1"/>
</dbReference>
<name>A0A0C1VMH9_9VIBR</name>
<dbReference type="GO" id="GO:0008713">
    <property type="term" value="F:ADP-heptose-lipopolysaccharide heptosyltransferase activity"/>
    <property type="evidence" value="ECO:0007669"/>
    <property type="project" value="TreeGrafter"/>
</dbReference>
<protein>
    <submittedName>
        <fullName evidence="3">Glycosyltransferase 9 family protein</fullName>
    </submittedName>
</protein>
<dbReference type="PANTHER" id="PTHR30160:SF7">
    <property type="entry name" value="ADP-HEPTOSE--LPS HEPTOSYLTRANSFERASE 2"/>
    <property type="match status" value="1"/>
</dbReference>
<sequence>MKGMAVETFLRNFDKQRRRLTHQLEPKLAGWLNDDSLTVHEPMPHAQVKRILIVRNNSRIGNMYFLLPFVHQVLRLYPNTKVDLLLNSPWQGEVFKNLGINQIHYSNLSFKSPDKGLATIRLLKRERYDLLFAPTAGACDTFLSAVIPAKNKIAFKKVKTEQVFTHSSVADSPFRHGAYKPLSILEAMGHELDNTLDHHIVFDSKELSSGIQQARKLREEGKPTFAFFRGARGKKKLSDHAWLTILAEFERKQGQSVNWVEVLSPDIQQPLLKDSRTLACKDLRQLGATLRYLDGFLCCDTGPLHLADAAGATCFGFYTETCPQRFGLMGEKCHAIRLFLSEEQAEFEPVLRMA</sequence>
<accession>A0A0C1VMH9</accession>
<reference evidence="3 4" key="1">
    <citation type="submission" date="2014-07" db="EMBL/GenBank/DDBJ databases">
        <title>Unique and conserved regions in Vibrio harveyi and related species in comparison with the shrimp pathogen Vibrio harveyi CAIM 1792.</title>
        <authorList>
            <person name="Espinoza-Valles I."/>
            <person name="Vora G."/>
            <person name="Leekitcharoenphon P."/>
            <person name="Ussery D."/>
            <person name="Hoj L."/>
            <person name="Gomez-Gil B."/>
        </authorList>
    </citation>
    <scope>NUCLEOTIDE SEQUENCE [LARGE SCALE GENOMIC DNA]</scope>
    <source>
        <strain evidence="4">CAIM 1854 / LMG 25443</strain>
    </source>
</reference>
<dbReference type="SUPFAM" id="SSF53756">
    <property type="entry name" value="UDP-Glycosyltransferase/glycogen phosphorylase"/>
    <property type="match status" value="1"/>
</dbReference>
<proteinExistence type="predicted"/>
<dbReference type="GO" id="GO:0009244">
    <property type="term" value="P:lipopolysaccharide core region biosynthetic process"/>
    <property type="evidence" value="ECO:0007669"/>
    <property type="project" value="TreeGrafter"/>
</dbReference>